<evidence type="ECO:0000256" key="13">
    <source>
        <dbReference type="ARBA" id="ARBA00023136"/>
    </source>
</evidence>
<dbReference type="InterPro" id="IPR001715">
    <property type="entry name" value="CH_dom"/>
</dbReference>
<feature type="compositionally biased region" description="Basic and acidic residues" evidence="18">
    <location>
        <begin position="918"/>
        <end position="930"/>
    </location>
</feature>
<feature type="domain" description="Calponin-homology (CH)" evidence="19">
    <location>
        <begin position="1"/>
        <end position="106"/>
    </location>
</feature>
<dbReference type="OrthoDB" id="8062037at2759"/>
<feature type="compositionally biased region" description="Basic and acidic residues" evidence="18">
    <location>
        <begin position="686"/>
        <end position="705"/>
    </location>
</feature>
<dbReference type="GO" id="GO:0042995">
    <property type="term" value="C:cell projection"/>
    <property type="evidence" value="ECO:0007669"/>
    <property type="project" value="UniProtKB-SubCell"/>
</dbReference>
<dbReference type="Gene3D" id="2.10.110.10">
    <property type="entry name" value="Cysteine Rich Protein"/>
    <property type="match status" value="1"/>
</dbReference>
<dbReference type="InterPro" id="IPR050540">
    <property type="entry name" value="F-actin_Monoox_Mical"/>
</dbReference>
<keyword evidence="6" id="KW-0963">Cytoplasm</keyword>
<evidence type="ECO:0000259" key="21">
    <source>
        <dbReference type="PROSITE" id="PS51848"/>
    </source>
</evidence>
<evidence type="ECO:0000256" key="14">
    <source>
        <dbReference type="ARBA" id="ARBA00023212"/>
    </source>
</evidence>
<dbReference type="SUPFAM" id="SSF47576">
    <property type="entry name" value="Calponin-homology domain, CH-domain"/>
    <property type="match status" value="1"/>
</dbReference>
<evidence type="ECO:0000259" key="19">
    <source>
        <dbReference type="PROSITE" id="PS50021"/>
    </source>
</evidence>
<evidence type="ECO:0000256" key="18">
    <source>
        <dbReference type="SAM" id="MobiDB-lite"/>
    </source>
</evidence>
<sequence>MATRALQEWARIQAAGYPGVEVKNMSSSFRDGLAFCAIIHRHRPDLIDFDLLSKENVYENNRLAFEVAEQELGVPALLDPEDMVAMRVPDRLSILTYVSQLYNYFTNQTHAGVPPSMKRPAETSPSEPLIKKAVTVSKQVLSSNQNDSSDETAERPSRNTLSSKCAICSKHVHLVQRYLVDGKLYHRNCFRCKECSSTLLPGAYKPGAHLGTFVCTHHRGRVTGQLQRPLSGQPLQSHHGSGSLPAQTLSSASPLTRHRPQGPTERSEDYKRSPSLETEINEEEDSEKSNTKEGLSLSVKQLSAVFSIPAGSSHSITGTTSRQLVLSHSSDLEDTSKPGADSHPGEEALRSTDSCDPKEQSERGVGEQPLPGPQSDLQNSQTEPQQAAQMEMGIATENTASTNASGTPVRCTDKSPDTNLASVNKETPDEKLKTPPVPVPRKTVDSASSPVTTPRPVPRTRISFGGGSVTGEIPVQKPESTILVNGGVTEQPTPVPKPRDRPQSLTERKGEDSKAKEHPWIALVNSESKRRLAPPRPVPAKPSSAQEEAAESHALNPFDMDDEEEADDTSENVQSAASTDTTPKSNHPWYGIQLTNSPRSKKRPAPRVPNASPSASHSLQFQTHDYSASETSPSPSLSMESISGNSAKSTPELHRSHHRPPPKPPVSRSPQIPARPSPETNRLKHSSTDHQPKSSCKENPFDRKSSPAGITAPPRPRKGPKPARPPAPGHGFPLIKRKVHADQYIPEESIQGELEQLEQSLDELEHHGVALEEKLRSCENDEEEDDLLVDWFKLIHEKHMLVRRESELVYTFKQQNLEERQADVEYELRCLLNKPEKDWTDEDRARETELMQELITVIEQRNAIINSLDEDRQREEEEDKVLAAMIKNKDFHKDTNSEIKKKLKFKPSKMLKFLGNKPEGKSKNTKEKNL</sequence>
<dbReference type="AlphaFoldDB" id="A0A401PIU5"/>
<dbReference type="GO" id="GO:0055037">
    <property type="term" value="C:recycling endosome"/>
    <property type="evidence" value="ECO:0007669"/>
    <property type="project" value="UniProtKB-SubCell"/>
</dbReference>
<gene>
    <name evidence="22" type="ORF">scyTo_0002324</name>
</gene>
<dbReference type="Proteomes" id="UP000288216">
    <property type="component" value="Unassembled WGS sequence"/>
</dbReference>
<comment type="subcellular location">
    <subcellularLocation>
        <location evidence="2">Cell membrane</location>
        <topology evidence="2">Peripheral membrane protein</topology>
    </subcellularLocation>
    <subcellularLocation>
        <location evidence="4">Cell projection</location>
    </subcellularLocation>
    <subcellularLocation>
        <location evidence="3">Cytoplasm</location>
        <location evidence="3">Cytoskeleton</location>
    </subcellularLocation>
    <subcellularLocation>
        <location evidence="1">Recycling endosome</location>
    </subcellularLocation>
</comment>
<reference evidence="22 23" key="1">
    <citation type="journal article" date="2018" name="Nat. Ecol. Evol.">
        <title>Shark genomes provide insights into elasmobranch evolution and the origin of vertebrates.</title>
        <authorList>
            <person name="Hara Y"/>
            <person name="Yamaguchi K"/>
            <person name="Onimaru K"/>
            <person name="Kadota M"/>
            <person name="Koyanagi M"/>
            <person name="Keeley SD"/>
            <person name="Tatsumi K"/>
            <person name="Tanaka K"/>
            <person name="Motone F"/>
            <person name="Kageyama Y"/>
            <person name="Nozu R"/>
            <person name="Adachi N"/>
            <person name="Nishimura O"/>
            <person name="Nakagawa R"/>
            <person name="Tanegashima C"/>
            <person name="Kiyatake I"/>
            <person name="Matsumoto R"/>
            <person name="Murakumo K"/>
            <person name="Nishida K"/>
            <person name="Terakita A"/>
            <person name="Kuratani S"/>
            <person name="Sato K"/>
            <person name="Hyodo S Kuraku.S."/>
        </authorList>
    </citation>
    <scope>NUCLEOTIDE SEQUENCE [LARGE SCALE GENOMIC DNA]</scope>
</reference>
<keyword evidence="13" id="KW-0472">Membrane</keyword>
<evidence type="ECO:0000256" key="2">
    <source>
        <dbReference type="ARBA" id="ARBA00004202"/>
    </source>
</evidence>
<evidence type="ECO:0000256" key="5">
    <source>
        <dbReference type="ARBA" id="ARBA00022475"/>
    </source>
</evidence>
<dbReference type="PROSITE" id="PS00478">
    <property type="entry name" value="LIM_DOMAIN_1"/>
    <property type="match status" value="1"/>
</dbReference>
<dbReference type="FunFam" id="1.10.418.10:FF:000055">
    <property type="entry name" value="MICAL-like protein 2"/>
    <property type="match status" value="1"/>
</dbReference>
<dbReference type="InterPro" id="IPR022735">
    <property type="entry name" value="bMERB_dom"/>
</dbReference>
<comment type="caution">
    <text evidence="22">The sequence shown here is derived from an EMBL/GenBank/DDBJ whole genome shotgun (WGS) entry which is preliminary data.</text>
</comment>
<dbReference type="Pfam" id="PF12130">
    <property type="entry name" value="bMERB_dom"/>
    <property type="match status" value="1"/>
</dbReference>
<feature type="compositionally biased region" description="Polar residues" evidence="18">
    <location>
        <begin position="311"/>
        <end position="329"/>
    </location>
</feature>
<dbReference type="PROSITE" id="PS50021">
    <property type="entry name" value="CH"/>
    <property type="match status" value="1"/>
</dbReference>
<evidence type="ECO:0000256" key="10">
    <source>
        <dbReference type="ARBA" id="ARBA00022833"/>
    </source>
</evidence>
<evidence type="ECO:0000256" key="3">
    <source>
        <dbReference type="ARBA" id="ARBA00004245"/>
    </source>
</evidence>
<keyword evidence="15" id="KW-0966">Cell projection</keyword>
<evidence type="ECO:0000256" key="15">
    <source>
        <dbReference type="ARBA" id="ARBA00023273"/>
    </source>
</evidence>
<dbReference type="PROSITE" id="PS51848">
    <property type="entry name" value="BMERB"/>
    <property type="match status" value="1"/>
</dbReference>
<evidence type="ECO:0000256" key="4">
    <source>
        <dbReference type="ARBA" id="ARBA00004316"/>
    </source>
</evidence>
<evidence type="ECO:0000313" key="22">
    <source>
        <dbReference type="EMBL" id="GCB73056.1"/>
    </source>
</evidence>
<keyword evidence="8 16" id="KW-0479">Metal-binding</keyword>
<proteinExistence type="predicted"/>
<evidence type="ECO:0000313" key="23">
    <source>
        <dbReference type="Proteomes" id="UP000288216"/>
    </source>
</evidence>
<evidence type="ECO:0000256" key="9">
    <source>
        <dbReference type="ARBA" id="ARBA00022753"/>
    </source>
</evidence>
<keyword evidence="7" id="KW-0597">Phosphoprotein</keyword>
<dbReference type="OMA" id="GHNKSTH"/>
<dbReference type="GO" id="GO:0005886">
    <property type="term" value="C:plasma membrane"/>
    <property type="evidence" value="ECO:0007669"/>
    <property type="project" value="UniProtKB-SubCell"/>
</dbReference>
<feature type="domain" description="BMERB" evidence="21">
    <location>
        <begin position="737"/>
        <end position="884"/>
    </location>
</feature>
<evidence type="ECO:0000256" key="16">
    <source>
        <dbReference type="PROSITE-ProRule" id="PRU00125"/>
    </source>
</evidence>
<feature type="compositionally biased region" description="Polar residues" evidence="18">
    <location>
        <begin position="478"/>
        <end position="492"/>
    </location>
</feature>
<keyword evidence="9" id="KW-0967">Endosome</keyword>
<dbReference type="SMART" id="SM01203">
    <property type="entry name" value="DUF3585"/>
    <property type="match status" value="1"/>
</dbReference>
<keyword evidence="11 16" id="KW-0440">LIM domain</keyword>
<dbReference type="CDD" id="cd09444">
    <property type="entry name" value="LIM_Mical_like_1"/>
    <property type="match status" value="1"/>
</dbReference>
<evidence type="ECO:0000256" key="6">
    <source>
        <dbReference type="ARBA" id="ARBA00022490"/>
    </source>
</evidence>
<name>A0A401PIU5_SCYTO</name>
<dbReference type="Gene3D" id="1.10.418.10">
    <property type="entry name" value="Calponin-like domain"/>
    <property type="match status" value="1"/>
</dbReference>
<feature type="compositionally biased region" description="Polar residues" evidence="18">
    <location>
        <begin position="375"/>
        <end position="388"/>
    </location>
</feature>
<dbReference type="PANTHER" id="PTHR23167:SF89">
    <property type="entry name" value="MICAL-LIKE PROTEIN 1"/>
    <property type="match status" value="1"/>
</dbReference>
<feature type="compositionally biased region" description="Polar residues" evidence="18">
    <location>
        <begin position="228"/>
        <end position="254"/>
    </location>
</feature>
<accession>A0A401PIU5</accession>
<dbReference type="GO" id="GO:0046872">
    <property type="term" value="F:metal ion binding"/>
    <property type="evidence" value="ECO:0007669"/>
    <property type="project" value="UniProtKB-KW"/>
</dbReference>
<protein>
    <recommendedName>
        <fullName evidence="24">MICAL-like protein 1</fullName>
    </recommendedName>
</protein>
<feature type="compositionally biased region" description="Basic and acidic residues" evidence="18">
    <location>
        <begin position="265"/>
        <end position="274"/>
    </location>
</feature>
<feature type="compositionally biased region" description="Polar residues" evidence="18">
    <location>
        <begin position="571"/>
        <end position="585"/>
    </location>
</feature>
<evidence type="ECO:0000256" key="7">
    <source>
        <dbReference type="ARBA" id="ARBA00022553"/>
    </source>
</evidence>
<keyword evidence="5" id="KW-1003">Cell membrane</keyword>
<dbReference type="SUPFAM" id="SSF57716">
    <property type="entry name" value="Glucocorticoid receptor-like (DNA-binding domain)"/>
    <property type="match status" value="1"/>
</dbReference>
<feature type="compositionally biased region" description="Polar residues" evidence="18">
    <location>
        <begin position="611"/>
        <end position="626"/>
    </location>
</feature>
<feature type="compositionally biased region" description="Basic and acidic residues" evidence="18">
    <location>
        <begin position="343"/>
        <end position="365"/>
    </location>
</feature>
<dbReference type="SMART" id="SM00132">
    <property type="entry name" value="LIM"/>
    <property type="match status" value="1"/>
</dbReference>
<keyword evidence="12 17" id="KW-0175">Coiled coil</keyword>
<dbReference type="SMART" id="SM00033">
    <property type="entry name" value="CH"/>
    <property type="match status" value="1"/>
</dbReference>
<dbReference type="GO" id="GO:0005856">
    <property type="term" value="C:cytoskeleton"/>
    <property type="evidence" value="ECO:0007669"/>
    <property type="project" value="UniProtKB-SubCell"/>
</dbReference>
<feature type="compositionally biased region" description="Basic and acidic residues" evidence="18">
    <location>
        <begin position="497"/>
        <end position="519"/>
    </location>
</feature>
<evidence type="ECO:0000256" key="17">
    <source>
        <dbReference type="SAM" id="Coils"/>
    </source>
</evidence>
<dbReference type="Pfam" id="PF00412">
    <property type="entry name" value="LIM"/>
    <property type="match status" value="1"/>
</dbReference>
<dbReference type="PANTHER" id="PTHR23167">
    <property type="entry name" value="CALPONIN HOMOLOGY DOMAIN-CONTAINING PROTEIN DDB_G0272472-RELATED"/>
    <property type="match status" value="1"/>
</dbReference>
<dbReference type="InterPro" id="IPR001781">
    <property type="entry name" value="Znf_LIM"/>
</dbReference>
<feature type="region of interest" description="Disordered" evidence="18">
    <location>
        <begin position="228"/>
        <end position="294"/>
    </location>
</feature>
<dbReference type="InterPro" id="IPR036872">
    <property type="entry name" value="CH_dom_sf"/>
</dbReference>
<evidence type="ECO:0000256" key="11">
    <source>
        <dbReference type="ARBA" id="ARBA00023038"/>
    </source>
</evidence>
<feature type="region of interest" description="Disordered" evidence="18">
    <location>
        <begin position="311"/>
        <end position="735"/>
    </location>
</feature>
<keyword evidence="14" id="KW-0206">Cytoskeleton</keyword>
<evidence type="ECO:0000259" key="20">
    <source>
        <dbReference type="PROSITE" id="PS50023"/>
    </source>
</evidence>
<dbReference type="PROSITE" id="PS50023">
    <property type="entry name" value="LIM_DOMAIN_2"/>
    <property type="match status" value="1"/>
</dbReference>
<organism evidence="22 23">
    <name type="scientific">Scyliorhinus torazame</name>
    <name type="common">Cloudy catshark</name>
    <name type="synonym">Catulus torazame</name>
    <dbReference type="NCBI Taxonomy" id="75743"/>
    <lineage>
        <taxon>Eukaryota</taxon>
        <taxon>Metazoa</taxon>
        <taxon>Chordata</taxon>
        <taxon>Craniata</taxon>
        <taxon>Vertebrata</taxon>
        <taxon>Chondrichthyes</taxon>
        <taxon>Elasmobranchii</taxon>
        <taxon>Galeomorphii</taxon>
        <taxon>Galeoidea</taxon>
        <taxon>Carcharhiniformes</taxon>
        <taxon>Scyliorhinidae</taxon>
        <taxon>Scyliorhinus</taxon>
    </lineage>
</organism>
<evidence type="ECO:0008006" key="24">
    <source>
        <dbReference type="Google" id="ProtNLM"/>
    </source>
</evidence>
<evidence type="ECO:0000256" key="1">
    <source>
        <dbReference type="ARBA" id="ARBA00004172"/>
    </source>
</evidence>
<dbReference type="EMBL" id="BFAA01000577">
    <property type="protein sequence ID" value="GCB73056.1"/>
    <property type="molecule type" value="Genomic_DNA"/>
</dbReference>
<evidence type="ECO:0000256" key="8">
    <source>
        <dbReference type="ARBA" id="ARBA00022723"/>
    </source>
</evidence>
<feature type="compositionally biased region" description="Acidic residues" evidence="18">
    <location>
        <begin position="559"/>
        <end position="570"/>
    </location>
</feature>
<feature type="region of interest" description="Disordered" evidence="18">
    <location>
        <begin position="911"/>
        <end position="930"/>
    </location>
</feature>
<evidence type="ECO:0000256" key="12">
    <source>
        <dbReference type="ARBA" id="ARBA00023054"/>
    </source>
</evidence>
<dbReference type="CDD" id="cd21253">
    <property type="entry name" value="CH_MICALL2"/>
    <property type="match status" value="1"/>
</dbReference>
<keyword evidence="10 16" id="KW-0862">Zinc</keyword>
<feature type="compositionally biased region" description="Polar residues" evidence="18">
    <location>
        <begin position="396"/>
        <end position="406"/>
    </location>
</feature>
<feature type="compositionally biased region" description="Low complexity" evidence="18">
    <location>
        <begin position="628"/>
        <end position="643"/>
    </location>
</feature>
<dbReference type="Pfam" id="PF00307">
    <property type="entry name" value="CH"/>
    <property type="match status" value="1"/>
</dbReference>
<keyword evidence="23" id="KW-1185">Reference proteome</keyword>
<feature type="coiled-coil region" evidence="17">
    <location>
        <begin position="747"/>
        <end position="781"/>
    </location>
</feature>
<dbReference type="STRING" id="75743.A0A401PIU5"/>
<feature type="domain" description="LIM zinc-binding" evidence="20">
    <location>
        <begin position="163"/>
        <end position="225"/>
    </location>
</feature>